<evidence type="ECO:0000313" key="5">
    <source>
        <dbReference type="Proteomes" id="UP000324907"/>
    </source>
</evidence>
<dbReference type="AlphaFoldDB" id="A0A5A8DD77"/>
<dbReference type="Gene3D" id="3.40.50.150">
    <property type="entry name" value="Vaccinia Virus protein VP39"/>
    <property type="match status" value="1"/>
</dbReference>
<dbReference type="InterPro" id="IPR036188">
    <property type="entry name" value="FAD/NAD-bd_sf"/>
</dbReference>
<feature type="region of interest" description="Disordered" evidence="1">
    <location>
        <begin position="542"/>
        <end position="631"/>
    </location>
</feature>
<dbReference type="Proteomes" id="UP000325113">
    <property type="component" value="Unassembled WGS sequence"/>
</dbReference>
<accession>A0A5A8DD77</accession>
<dbReference type="Pfam" id="PF02353">
    <property type="entry name" value="CMAS"/>
    <property type="match status" value="1"/>
</dbReference>
<dbReference type="Gene3D" id="1.10.405.20">
    <property type="match status" value="1"/>
</dbReference>
<dbReference type="Proteomes" id="UP000324907">
    <property type="component" value="Unassembled WGS sequence"/>
</dbReference>
<name>A0A5A8DD77_CAFRO</name>
<dbReference type="SUPFAM" id="SSF53335">
    <property type="entry name" value="S-adenosyl-L-methionine-dependent methyltransferases"/>
    <property type="match status" value="1"/>
</dbReference>
<proteinExistence type="predicted"/>
<evidence type="ECO:0000259" key="2">
    <source>
        <dbReference type="Pfam" id="PF01593"/>
    </source>
</evidence>
<dbReference type="Pfam" id="PF01593">
    <property type="entry name" value="Amino_oxidase"/>
    <property type="match status" value="1"/>
</dbReference>
<feature type="compositionally biased region" description="Low complexity" evidence="1">
    <location>
        <begin position="599"/>
        <end position="619"/>
    </location>
</feature>
<reference evidence="5 6" key="1">
    <citation type="submission" date="2019-07" db="EMBL/GenBank/DDBJ databases">
        <title>Genomes of Cafeteria roenbergensis.</title>
        <authorList>
            <person name="Fischer M.G."/>
            <person name="Hackl T."/>
            <person name="Roman M."/>
        </authorList>
    </citation>
    <scope>NUCLEOTIDE SEQUENCE [LARGE SCALE GENOMIC DNA]</scope>
    <source>
        <strain evidence="3 6">Cflag</strain>
        <strain evidence="4 5">RCC970-E3</strain>
    </source>
</reference>
<evidence type="ECO:0000256" key="1">
    <source>
        <dbReference type="SAM" id="MobiDB-lite"/>
    </source>
</evidence>
<evidence type="ECO:0000313" key="6">
    <source>
        <dbReference type="Proteomes" id="UP000325113"/>
    </source>
</evidence>
<gene>
    <name evidence="4" type="ORF">FNF28_03149</name>
    <name evidence="3" type="ORF">FNF31_03606</name>
</gene>
<sequence length="1214" mass="129311">MEKTRVCVVGSGVSGLGAAWLLSQRHDVEVTMFEERHQAGGHANTVEIDGFPVDTGFLVFNELTYPNMIRLFEHVGVKSDPSDMSFSVSMHEKTMEWSSDPAGVLGTPGNVVSPRFWQMIRDMMRFNAEAPKLLEESGDDEITLGEYLDANGYSQAFCDYYLFPMVACVWSATAEDVMLFPARTLIRFFVNHHLVSLEKPQWRTVSGRSREYVRKLTQPFRSRLHLNAPVASIVRRAKAGADASATEPSPLKDSGFESVVTLKSGETHVFDHVVMACHPDQALRILGADASAAEREVLGAFHYDPNIAYLHRDASFMPKRKACWTSWNFLGHGKLDESSLESARAGASEACCVTYWLNRLQNFSAADRGDVFVTLNPPHPPRPDSVIQTMEYAHPQFTVEAIKAQGRVAAELQGRRGTWFAGAYLGYGFHEDGLTSGLRAAFRLGGVAPPWWRVPDGTPLAAAPHRPSAFELDAMDADARVAAVARACAVGVKASLDGAAAARGLSGSEASAGYILASSASPDLVAELAVFGLHTSPDAASAAASTVGMPEADDDSGSGSGSDAMTSTPSEGGGASVDSDDSAGRPAGLRRRRGDDSVSAAGAGPFSGDASDAAADVAARQGRGSGRSSVASLRLGARRRCASLGPAPAARLVPCGPGGEPVVWEDPWRPGAVSTPEQRRAKGVTVAAVGAGGGGSSFGGFVDAAPESVPGTVRFYRARAWPAVEGAAAAAAASGAAAGEGGGYTVLGAEAGGKAAAPLGGTRAAAAGREPAGWCDSLLSPTAWASAAWGLAAQASSWPVLSVLRAGIVEGCVVLREPSGHSHLFGDALAPAHLRSEVHVSDAAFFFRVAAEADVGLARAYIAGQWSCDDLAALFRVFIANRDSSKSSFSSGKVWTATLGRLLNLASYSLFLDNSLAGSRANIHAHYDLSNALFETFLDPTTMAYSCARFRVDGVDERTGRPRFAGSLDDAQVRKLDDLIELADVRAEHEVLDIGCGWGGLAIRLAQTRGCKVHGITLSSEQKAWAEKRVEALGLSDRITFQLVDYRDLAAARPAAFDRIITIEMIEAVGYNYLGTFMAACGRLLKPSGTMVMQAITMPEPRYEEYKSSADFINTIIFPGGHCPCVTSLTDAMSRNSDMTLEHVRNYALHYAETLRVWRRNFNARLDRVRALGFDAAFVRMWNYYLAYCEAGFDTQTLGLHALVFAKPAAKSAV</sequence>
<dbReference type="InterPro" id="IPR002937">
    <property type="entry name" value="Amino_oxidase"/>
</dbReference>
<dbReference type="FunFam" id="1.10.405.20:FF:000001">
    <property type="entry name" value="Amine oxidase"/>
    <property type="match status" value="1"/>
</dbReference>
<dbReference type="EMBL" id="VLTM01000032">
    <property type="protein sequence ID" value="KAA0161821.1"/>
    <property type="molecule type" value="Genomic_DNA"/>
</dbReference>
<evidence type="ECO:0000313" key="3">
    <source>
        <dbReference type="EMBL" id="KAA0161821.1"/>
    </source>
</evidence>
<dbReference type="SUPFAM" id="SSF51905">
    <property type="entry name" value="FAD/NAD(P)-binding domain"/>
    <property type="match status" value="1"/>
</dbReference>
<evidence type="ECO:0000313" key="4">
    <source>
        <dbReference type="EMBL" id="KAA0166380.1"/>
    </source>
</evidence>
<comment type="caution">
    <text evidence="3">The sequence shown here is derived from an EMBL/GenBank/DDBJ whole genome shotgun (WGS) entry which is preliminary data.</text>
</comment>
<protein>
    <recommendedName>
        <fullName evidence="2">Amine oxidase domain-containing protein</fullName>
    </recommendedName>
</protein>
<dbReference type="GO" id="GO:0016491">
    <property type="term" value="F:oxidoreductase activity"/>
    <property type="evidence" value="ECO:0007669"/>
    <property type="project" value="InterPro"/>
</dbReference>
<dbReference type="Gene3D" id="3.30.70.1990">
    <property type="match status" value="1"/>
</dbReference>
<dbReference type="Gene3D" id="3.50.50.60">
    <property type="entry name" value="FAD/NAD(P)-binding domain"/>
    <property type="match status" value="1"/>
</dbReference>
<dbReference type="EMBL" id="VLTL01000040">
    <property type="protein sequence ID" value="KAA0166380.1"/>
    <property type="molecule type" value="Genomic_DNA"/>
</dbReference>
<organism evidence="3 6">
    <name type="scientific">Cafeteria roenbergensis</name>
    <name type="common">Marine flagellate</name>
    <dbReference type="NCBI Taxonomy" id="33653"/>
    <lineage>
        <taxon>Eukaryota</taxon>
        <taxon>Sar</taxon>
        <taxon>Stramenopiles</taxon>
        <taxon>Bigyra</taxon>
        <taxon>Opalozoa</taxon>
        <taxon>Bicosoecida</taxon>
        <taxon>Cafeteriaceae</taxon>
        <taxon>Cafeteria</taxon>
    </lineage>
</organism>
<dbReference type="InterPro" id="IPR029063">
    <property type="entry name" value="SAM-dependent_MTases_sf"/>
</dbReference>
<dbReference type="InterPro" id="IPR050723">
    <property type="entry name" value="CFA/CMAS"/>
</dbReference>
<dbReference type="PANTHER" id="PTHR43667">
    <property type="entry name" value="CYCLOPROPANE-FATTY-ACYL-PHOSPHOLIPID SYNTHASE"/>
    <property type="match status" value="1"/>
</dbReference>
<feature type="domain" description="Amine oxidase" evidence="2">
    <location>
        <begin position="13"/>
        <end position="286"/>
    </location>
</feature>
<dbReference type="CDD" id="cd02440">
    <property type="entry name" value="AdoMet_MTases"/>
    <property type="match status" value="1"/>
</dbReference>
<dbReference type="PANTHER" id="PTHR43667:SF2">
    <property type="entry name" value="FATTY ACID C-METHYL TRANSFERASE"/>
    <property type="match status" value="1"/>
</dbReference>